<evidence type="ECO:0000256" key="1">
    <source>
        <dbReference type="SAM" id="MobiDB-lite"/>
    </source>
</evidence>
<dbReference type="EMBL" id="KN881644">
    <property type="protein sequence ID" value="KIY52274.1"/>
    <property type="molecule type" value="Genomic_DNA"/>
</dbReference>
<name>A0A0D7AKK6_9AGAR</name>
<dbReference type="Proteomes" id="UP000054144">
    <property type="component" value="Unassembled WGS sequence"/>
</dbReference>
<proteinExistence type="predicted"/>
<reference evidence="2 3" key="1">
    <citation type="journal article" date="2015" name="Fungal Genet. Biol.">
        <title>Evolution of novel wood decay mechanisms in Agaricales revealed by the genome sequences of Fistulina hepatica and Cylindrobasidium torrendii.</title>
        <authorList>
            <person name="Floudas D."/>
            <person name="Held B.W."/>
            <person name="Riley R."/>
            <person name="Nagy L.G."/>
            <person name="Koehler G."/>
            <person name="Ransdell A.S."/>
            <person name="Younus H."/>
            <person name="Chow J."/>
            <person name="Chiniquy J."/>
            <person name="Lipzen A."/>
            <person name="Tritt A."/>
            <person name="Sun H."/>
            <person name="Haridas S."/>
            <person name="LaButti K."/>
            <person name="Ohm R.A."/>
            <person name="Kues U."/>
            <person name="Blanchette R.A."/>
            <person name="Grigoriev I.V."/>
            <person name="Minto R.E."/>
            <person name="Hibbett D.S."/>
        </authorList>
    </citation>
    <scope>NUCLEOTIDE SEQUENCE [LARGE SCALE GENOMIC DNA]</scope>
    <source>
        <strain evidence="2 3">ATCC 64428</strain>
    </source>
</reference>
<accession>A0A0D7AKK6</accession>
<feature type="compositionally biased region" description="Basic and acidic residues" evidence="1">
    <location>
        <begin position="32"/>
        <end position="41"/>
    </location>
</feature>
<dbReference type="AlphaFoldDB" id="A0A0D7AKK6"/>
<evidence type="ECO:0000313" key="2">
    <source>
        <dbReference type="EMBL" id="KIY52274.1"/>
    </source>
</evidence>
<evidence type="ECO:0000313" key="3">
    <source>
        <dbReference type="Proteomes" id="UP000054144"/>
    </source>
</evidence>
<feature type="compositionally biased region" description="Basic residues" evidence="1">
    <location>
        <begin position="61"/>
        <end position="71"/>
    </location>
</feature>
<sequence length="243" mass="25910">MPALRNSTKITIIESTPPAPVYELTWVGSDPRNGRPVDGRAYRGKWKVPPWEMPAGSTEGKRHKRRGGKTTKKGEGRVARQVRPKQHPRSPTPPLYPARASSSSSSSSPSPSPSSSSSSCSSSSPSRSPATPVAAVPHLIDSPALDAGATGAPVALPPLPMWASVLNPPEGDGFQYQPELLEPSSLYQELAALGLASYDVMPGWEEPVPTCVDVPNYEWSFADNVRGLDIPKDGTDAGFGWFP</sequence>
<organism evidence="2 3">
    <name type="scientific">Fistulina hepatica ATCC 64428</name>
    <dbReference type="NCBI Taxonomy" id="1128425"/>
    <lineage>
        <taxon>Eukaryota</taxon>
        <taxon>Fungi</taxon>
        <taxon>Dikarya</taxon>
        <taxon>Basidiomycota</taxon>
        <taxon>Agaricomycotina</taxon>
        <taxon>Agaricomycetes</taxon>
        <taxon>Agaricomycetidae</taxon>
        <taxon>Agaricales</taxon>
        <taxon>Fistulinaceae</taxon>
        <taxon>Fistulina</taxon>
    </lineage>
</organism>
<gene>
    <name evidence="2" type="ORF">FISHEDRAFT_69964</name>
</gene>
<feature type="compositionally biased region" description="Low complexity" evidence="1">
    <location>
        <begin position="101"/>
        <end position="129"/>
    </location>
</feature>
<protein>
    <submittedName>
        <fullName evidence="2">Uncharacterized protein</fullName>
    </submittedName>
</protein>
<feature type="region of interest" description="Disordered" evidence="1">
    <location>
        <begin position="26"/>
        <end position="133"/>
    </location>
</feature>
<keyword evidence="3" id="KW-1185">Reference proteome</keyword>